<feature type="domain" description="DUF1508" evidence="4">
    <location>
        <begin position="554"/>
        <end position="602"/>
    </location>
</feature>
<feature type="transmembrane region" description="Helical" evidence="3">
    <location>
        <begin position="31"/>
        <end position="50"/>
    </location>
</feature>
<feature type="compositionally biased region" description="Low complexity" evidence="2">
    <location>
        <begin position="358"/>
        <end position="369"/>
    </location>
</feature>
<evidence type="ECO:0000259" key="4">
    <source>
        <dbReference type="Pfam" id="PF07411"/>
    </source>
</evidence>
<dbReference type="RefSeq" id="WP_267646713.1">
    <property type="nucleotide sequence ID" value="NZ_JANHGR010000001.1"/>
</dbReference>
<dbReference type="EMBL" id="JBHUCZ010000002">
    <property type="protein sequence ID" value="MFD1566840.1"/>
    <property type="molecule type" value="Genomic_DNA"/>
</dbReference>
<keyword evidence="3" id="KW-0812">Transmembrane</keyword>
<gene>
    <name evidence="6" type="ORF">ACFSAU_04980</name>
</gene>
<dbReference type="InterPro" id="IPR010879">
    <property type="entry name" value="DUF1508"/>
</dbReference>
<feature type="transmembrane region" description="Helical" evidence="3">
    <location>
        <begin position="120"/>
        <end position="143"/>
    </location>
</feature>
<reference evidence="6 7" key="1">
    <citation type="journal article" date="2019" name="Int. J. Syst. Evol. Microbiol.">
        <title>The Global Catalogue of Microorganisms (GCM) 10K type strain sequencing project: providing services to taxonomists for standard genome sequencing and annotation.</title>
        <authorList>
            <consortium name="The Broad Institute Genomics Platform"/>
            <consortium name="The Broad Institute Genome Sequencing Center for Infectious Disease"/>
            <person name="Wu L."/>
            <person name="Ma J."/>
        </authorList>
    </citation>
    <scope>NUCLEOTIDE SEQUENCE [LARGE SCALE GENOMIC DNA]</scope>
    <source>
        <strain evidence="6 7">CGMCC 1.12859</strain>
    </source>
</reference>
<feature type="transmembrane region" description="Helical" evidence="3">
    <location>
        <begin position="62"/>
        <end position="82"/>
    </location>
</feature>
<evidence type="ECO:0000256" key="1">
    <source>
        <dbReference type="SAM" id="Coils"/>
    </source>
</evidence>
<feature type="domain" description="Cell division protein A N-terminal" evidence="5">
    <location>
        <begin position="10"/>
        <end position="139"/>
    </location>
</feature>
<organism evidence="6 7">
    <name type="scientific">Halolamina litorea</name>
    <dbReference type="NCBI Taxonomy" id="1515593"/>
    <lineage>
        <taxon>Archaea</taxon>
        <taxon>Methanobacteriati</taxon>
        <taxon>Methanobacteriota</taxon>
        <taxon>Stenosarchaea group</taxon>
        <taxon>Halobacteria</taxon>
        <taxon>Halobacteriales</taxon>
        <taxon>Haloferacaceae</taxon>
    </lineage>
</organism>
<evidence type="ECO:0000256" key="2">
    <source>
        <dbReference type="SAM" id="MobiDB-lite"/>
    </source>
</evidence>
<comment type="caution">
    <text evidence="6">The sequence shown here is derived from an EMBL/GenBank/DDBJ whole genome shotgun (WGS) entry which is preliminary data.</text>
</comment>
<dbReference type="Pfam" id="PF23600">
    <property type="entry name" value="CdpA_N"/>
    <property type="match status" value="1"/>
</dbReference>
<feature type="region of interest" description="Disordered" evidence="2">
    <location>
        <begin position="352"/>
        <end position="377"/>
    </location>
</feature>
<dbReference type="Proteomes" id="UP001597139">
    <property type="component" value="Unassembled WGS sequence"/>
</dbReference>
<feature type="domain" description="DUF1508" evidence="4">
    <location>
        <begin position="495"/>
        <end position="541"/>
    </location>
</feature>
<feature type="compositionally biased region" description="Acidic residues" evidence="2">
    <location>
        <begin position="599"/>
        <end position="618"/>
    </location>
</feature>
<dbReference type="PANTHER" id="PTHR40606">
    <property type="match status" value="1"/>
</dbReference>
<dbReference type="PANTHER" id="PTHR40606:SF1">
    <property type="entry name" value="UPF0339 PROTEIN YEGP"/>
    <property type="match status" value="1"/>
</dbReference>
<dbReference type="InterPro" id="IPR036913">
    <property type="entry name" value="YegP-like_sf"/>
</dbReference>
<dbReference type="Gene3D" id="2.30.29.80">
    <property type="match status" value="2"/>
</dbReference>
<feature type="domain" description="DUF1508" evidence="4">
    <location>
        <begin position="385"/>
        <end position="429"/>
    </location>
</feature>
<feature type="domain" description="DUF1508" evidence="4">
    <location>
        <begin position="444"/>
        <end position="484"/>
    </location>
</feature>
<dbReference type="InterPro" id="IPR055563">
    <property type="entry name" value="CdpA_N"/>
</dbReference>
<evidence type="ECO:0000313" key="6">
    <source>
        <dbReference type="EMBL" id="MFD1566840.1"/>
    </source>
</evidence>
<dbReference type="Gene3D" id="3.30.160.160">
    <property type="entry name" value="YegP-like"/>
    <property type="match status" value="3"/>
</dbReference>
<accession>A0ABD6BQB3</accession>
<dbReference type="SUPFAM" id="SSF160113">
    <property type="entry name" value="YegP-like"/>
    <property type="match status" value="5"/>
</dbReference>
<dbReference type="Pfam" id="PF07411">
    <property type="entry name" value="DUF1508"/>
    <property type="match status" value="5"/>
</dbReference>
<name>A0ABD6BQB3_9EURY</name>
<evidence type="ECO:0000259" key="5">
    <source>
        <dbReference type="Pfam" id="PF23600"/>
    </source>
</evidence>
<keyword evidence="3" id="KW-0472">Membrane</keyword>
<feature type="coiled-coil region" evidence="1">
    <location>
        <begin position="151"/>
        <end position="255"/>
    </location>
</feature>
<feature type="domain" description="DUF1508" evidence="4">
    <location>
        <begin position="299"/>
        <end position="345"/>
    </location>
</feature>
<keyword evidence="1" id="KW-0175">Coiled coil</keyword>
<proteinExistence type="predicted"/>
<feature type="region of interest" description="Disordered" evidence="2">
    <location>
        <begin position="594"/>
        <end position="618"/>
    </location>
</feature>
<feature type="transmembrane region" description="Helical" evidence="3">
    <location>
        <begin position="88"/>
        <end position="108"/>
    </location>
</feature>
<dbReference type="InterPro" id="IPR051141">
    <property type="entry name" value="UPF0339_domain"/>
</dbReference>
<evidence type="ECO:0000313" key="7">
    <source>
        <dbReference type="Proteomes" id="UP001597139"/>
    </source>
</evidence>
<dbReference type="AlphaFoldDB" id="A0ABD6BQB3"/>
<evidence type="ECO:0000256" key="3">
    <source>
        <dbReference type="SAM" id="Phobius"/>
    </source>
</evidence>
<sequence length="618" mass="67654">MSTKESTEGTLEELYRSRIGEPRTDDEVRGYWVFVVGLFLGVAGVLLFLASQPQGSIRQASMIAVGVGLILVFVGTVIRLPLQPRALLLVYIGGVVAFAGVAYFVAVFPDGWSLRNGNAVVITLYGLGLLIIGIGGIAVPLLGSADRNPEAATLRRELAELDDVLEDAAADEEDLAAEVGELRRELDDSENAAATLQAAVASLTEELAEAEGEETELRRELAALDDVLEDAAADEEDLAAEIGELRRALADSENTAATLGQAVTALSADLADVETSEDDLIEQLWSLRQSQARFELYEDKRGEYRFRLRHRNGNVIATGGEGYTQRHNAQNGIESVRRNALGAPVLRIEPEPDEAAETGDAAESAAPAEPFEEPESQTTFELFEDKRGEFRWRLRHDNGNIVADSGEGYRRKSAATNAIERVQGYAGPAEYLRLDPTGFEVYRDAAGQWRWRLVHRNGNVLADGGEGYTRRRDARRALDRVREGMDDLEFETYEDDAGEYRWRLKSGNGRIVADSGEGYSRASARDDAVERVRNYAPDAHALDIGPAAFEVFEDKGGKFRWRLRHRNGQIIADCGEGYAEKSKAEDAVDRFKLNAPDAEVVEEGDGADDDEPAAEDAA</sequence>
<keyword evidence="7" id="KW-1185">Reference proteome</keyword>
<protein>
    <submittedName>
        <fullName evidence="6">DUF1508 domain-containing protein</fullName>
    </submittedName>
</protein>
<keyword evidence="3" id="KW-1133">Transmembrane helix</keyword>